<dbReference type="InterPro" id="IPR013708">
    <property type="entry name" value="Shikimate_DH-bd_N"/>
</dbReference>
<dbReference type="InterPro" id="IPR000623">
    <property type="entry name" value="Shikimate_kinase/TSH1"/>
</dbReference>
<dbReference type="InterPro" id="IPR006264">
    <property type="entry name" value="EPSP_synthase"/>
</dbReference>
<dbReference type="Pfam" id="PF01761">
    <property type="entry name" value="DHQ_synthase"/>
    <property type="match status" value="1"/>
</dbReference>
<dbReference type="HAMAP" id="MF_00109">
    <property type="entry name" value="Shikimate_kinase"/>
    <property type="match status" value="1"/>
</dbReference>
<dbReference type="GO" id="GO:0046872">
    <property type="term" value="F:metal ion binding"/>
    <property type="evidence" value="ECO:0007669"/>
    <property type="project" value="UniProtKB-KW"/>
</dbReference>
<evidence type="ECO:0000256" key="2">
    <source>
        <dbReference type="ARBA" id="ARBA00009948"/>
    </source>
</evidence>
<evidence type="ECO:0000256" key="15">
    <source>
        <dbReference type="ARBA" id="ARBA00023268"/>
    </source>
</evidence>
<evidence type="ECO:0000259" key="18">
    <source>
        <dbReference type="Pfam" id="PF01761"/>
    </source>
</evidence>
<evidence type="ECO:0000256" key="16">
    <source>
        <dbReference type="RuleBase" id="RU004164"/>
    </source>
</evidence>
<dbReference type="GO" id="GO:0009423">
    <property type="term" value="P:chorismate biosynthetic process"/>
    <property type="evidence" value="ECO:0007669"/>
    <property type="project" value="UniProtKB-UniRule"/>
</dbReference>
<dbReference type="FunFam" id="3.65.10.10:FF:000012">
    <property type="entry name" value="Pentafunctional AROM polypeptide"/>
    <property type="match status" value="1"/>
</dbReference>
<keyword evidence="4 16" id="KW-0028">Amino-acid biosynthesis</keyword>
<keyword evidence="11" id="KW-0521">NADP</keyword>
<feature type="domain" description="Shikimate dehydrogenase substrate binding N-terminal" evidence="19">
    <location>
        <begin position="1236"/>
        <end position="1318"/>
    </location>
</feature>
<dbReference type="Proteomes" id="UP000692954">
    <property type="component" value="Unassembled WGS sequence"/>
</dbReference>
<dbReference type="CDD" id="cd00464">
    <property type="entry name" value="SK"/>
    <property type="match status" value="1"/>
</dbReference>
<keyword evidence="13 16" id="KW-0057">Aromatic amino acid biosynthesis</keyword>
<dbReference type="InterPro" id="IPR030960">
    <property type="entry name" value="DHQS/DOIS_N"/>
</dbReference>
<dbReference type="HAMAP" id="MF_00210">
    <property type="entry name" value="EPSP_synth"/>
    <property type="match status" value="1"/>
</dbReference>
<evidence type="ECO:0000256" key="14">
    <source>
        <dbReference type="ARBA" id="ARBA00023239"/>
    </source>
</evidence>
<dbReference type="GO" id="GO:0016301">
    <property type="term" value="F:kinase activity"/>
    <property type="evidence" value="ECO:0007669"/>
    <property type="project" value="UniProtKB-KW"/>
</dbReference>
<dbReference type="GO" id="GO:0009073">
    <property type="term" value="P:aromatic amino acid family biosynthetic process"/>
    <property type="evidence" value="ECO:0007669"/>
    <property type="project" value="UniProtKB-UniRule"/>
</dbReference>
<evidence type="ECO:0000256" key="12">
    <source>
        <dbReference type="ARBA" id="ARBA00023002"/>
    </source>
</evidence>
<dbReference type="GO" id="GO:0003855">
    <property type="term" value="F:3-dehydroquinate dehydratase activity"/>
    <property type="evidence" value="ECO:0007669"/>
    <property type="project" value="InterPro"/>
</dbReference>
<dbReference type="OrthoDB" id="197068at2759"/>
<keyword evidence="8" id="KW-0418">Kinase</keyword>
<dbReference type="GO" id="GO:0005737">
    <property type="term" value="C:cytoplasm"/>
    <property type="evidence" value="ECO:0007669"/>
    <property type="project" value="InterPro"/>
</dbReference>
<dbReference type="EMBL" id="CAJJDN010000014">
    <property type="protein sequence ID" value="CAD8060784.1"/>
    <property type="molecule type" value="Genomic_DNA"/>
</dbReference>
<keyword evidence="7" id="KW-0547">Nucleotide-binding</keyword>
<dbReference type="InterPro" id="IPR001381">
    <property type="entry name" value="DHquinase_I"/>
</dbReference>
<dbReference type="NCBIfam" id="TIGR01357">
    <property type="entry name" value="aroB"/>
    <property type="match status" value="1"/>
</dbReference>
<dbReference type="InterPro" id="IPR023193">
    <property type="entry name" value="EPSP_synthase_CS"/>
</dbReference>
<comment type="cofactor">
    <cofactor evidence="1">
        <name>Zn(2+)</name>
        <dbReference type="ChEBI" id="CHEBI:29105"/>
    </cofactor>
</comment>
<dbReference type="CDD" id="cd01556">
    <property type="entry name" value="EPSP_synthase"/>
    <property type="match status" value="1"/>
</dbReference>
<dbReference type="NCBIfam" id="TIGR01356">
    <property type="entry name" value="aroA"/>
    <property type="match status" value="1"/>
</dbReference>
<comment type="similarity">
    <text evidence="2 16">Belongs to the EPSP synthase family.</text>
</comment>
<dbReference type="InterPro" id="IPR031322">
    <property type="entry name" value="Shikimate/glucono_kinase"/>
</dbReference>
<dbReference type="GO" id="GO:0008652">
    <property type="term" value="P:amino acid biosynthetic process"/>
    <property type="evidence" value="ECO:0007669"/>
    <property type="project" value="UniProtKB-KW"/>
</dbReference>
<feature type="domain" description="3-dehydroquinate synthase C-terminal" evidence="20">
    <location>
        <begin position="181"/>
        <end position="326"/>
    </location>
</feature>
<evidence type="ECO:0000256" key="13">
    <source>
        <dbReference type="ARBA" id="ARBA00023141"/>
    </source>
</evidence>
<dbReference type="GO" id="GO:0004764">
    <property type="term" value="F:shikimate 3-dehydrogenase (NADP+) activity"/>
    <property type="evidence" value="ECO:0007669"/>
    <property type="project" value="InterPro"/>
</dbReference>
<keyword evidence="9" id="KW-0862">Zinc</keyword>
<keyword evidence="22" id="KW-1185">Reference proteome</keyword>
<keyword evidence="6" id="KW-0479">Metal-binding</keyword>
<dbReference type="FunFam" id="3.40.50.1970:FF:000007">
    <property type="entry name" value="Pentafunctional AROM polypeptide"/>
    <property type="match status" value="1"/>
</dbReference>
<dbReference type="Pfam" id="PF24621">
    <property type="entry name" value="DHQS_C"/>
    <property type="match status" value="1"/>
</dbReference>
<dbReference type="PROSITE" id="PS00885">
    <property type="entry name" value="EPSP_SYNTHASE_2"/>
    <property type="match status" value="1"/>
</dbReference>
<evidence type="ECO:0000256" key="1">
    <source>
        <dbReference type="ARBA" id="ARBA00001947"/>
    </source>
</evidence>
<organism evidence="21 22">
    <name type="scientific">Paramecium sonneborni</name>
    <dbReference type="NCBI Taxonomy" id="65129"/>
    <lineage>
        <taxon>Eukaryota</taxon>
        <taxon>Sar</taxon>
        <taxon>Alveolata</taxon>
        <taxon>Ciliophora</taxon>
        <taxon>Intramacronucleata</taxon>
        <taxon>Oligohymenophorea</taxon>
        <taxon>Peniculida</taxon>
        <taxon>Parameciidae</taxon>
        <taxon>Paramecium</taxon>
    </lineage>
</organism>
<keyword evidence="5 16" id="KW-0808">Transferase</keyword>
<evidence type="ECO:0000259" key="20">
    <source>
        <dbReference type="Pfam" id="PF24621"/>
    </source>
</evidence>
<dbReference type="Pfam" id="PF00275">
    <property type="entry name" value="EPSP_synthase"/>
    <property type="match status" value="1"/>
</dbReference>
<dbReference type="GO" id="GO:0003856">
    <property type="term" value="F:3-dehydroquinate synthase activity"/>
    <property type="evidence" value="ECO:0007669"/>
    <property type="project" value="InterPro"/>
</dbReference>
<evidence type="ECO:0000313" key="21">
    <source>
        <dbReference type="EMBL" id="CAD8060784.1"/>
    </source>
</evidence>
<evidence type="ECO:0000313" key="22">
    <source>
        <dbReference type="Proteomes" id="UP000692954"/>
    </source>
</evidence>
<keyword evidence="3" id="KW-0963">Cytoplasm</keyword>
<dbReference type="EC" id="2.5.1.19" evidence="16"/>
<accession>A0A8S1LD28</accession>
<dbReference type="Pfam" id="PF08501">
    <property type="entry name" value="Shikimate_dh_N"/>
    <property type="match status" value="1"/>
</dbReference>
<dbReference type="GO" id="GO:0003866">
    <property type="term" value="F:3-phosphoshikimate 1-carboxyvinyltransferase activity"/>
    <property type="evidence" value="ECO:0007669"/>
    <property type="project" value="UniProtKB-UniRule"/>
</dbReference>
<keyword evidence="14" id="KW-0456">Lyase</keyword>
<name>A0A8S1LD28_9CILI</name>
<evidence type="ECO:0000256" key="8">
    <source>
        <dbReference type="ARBA" id="ARBA00022777"/>
    </source>
</evidence>
<dbReference type="InterPro" id="IPR016037">
    <property type="entry name" value="DHQ_synth_AroB"/>
</dbReference>
<protein>
    <recommendedName>
        <fullName evidence="16">3-phosphoshikimate 1-carboxyvinyltransferase</fullName>
        <ecNumber evidence="16">2.5.1.19</ecNumber>
    </recommendedName>
</protein>
<dbReference type="Pfam" id="PF01487">
    <property type="entry name" value="DHquinase_I"/>
    <property type="match status" value="1"/>
</dbReference>
<dbReference type="FunFam" id="1.20.1090.10:FF:000037">
    <property type="entry name" value="3-dehydroquinate synthase"/>
    <property type="match status" value="1"/>
</dbReference>
<evidence type="ECO:0000256" key="10">
    <source>
        <dbReference type="ARBA" id="ARBA00022840"/>
    </source>
</evidence>
<evidence type="ECO:0000259" key="17">
    <source>
        <dbReference type="Pfam" id="PF00275"/>
    </source>
</evidence>
<dbReference type="PANTHER" id="PTHR21090:SF5">
    <property type="entry name" value="PENTAFUNCTIONAL AROM POLYPEPTIDE"/>
    <property type="match status" value="1"/>
</dbReference>
<evidence type="ECO:0000256" key="6">
    <source>
        <dbReference type="ARBA" id="ARBA00022723"/>
    </source>
</evidence>
<keyword evidence="12" id="KW-0560">Oxidoreductase</keyword>
<evidence type="ECO:0000256" key="4">
    <source>
        <dbReference type="ARBA" id="ARBA00022605"/>
    </source>
</evidence>
<dbReference type="CDD" id="cd08195">
    <property type="entry name" value="DHQS"/>
    <property type="match status" value="1"/>
</dbReference>
<sequence length="1468" mass="169687">MSFINLEQLDQDNSLIDYHNTINETLDSLATTIQDLRNPQICFVADTNIAQLYFQQICQKFPQAITFTLPAGEGAKNLHFANEVAEYLFSKRFCRQDLVIAVGGGVVTDLVGFVSSIYMRGIKFILIPTSLLGMADASVGGKTGINNIYGKNQLGVINDPYRIKVCSQFLQSLDKRNFLNGLAEIIKIAACFDRKLFERLECYDYNYLMDPNNQSSLLDIIKYGINLKLSIVTEDKYEQNIRKILNYGHTIGHAVEFASQGQLLHGECVSIGMVLANILAKEHGIDTSSYENRIRNVLLKYELPIEIPEYINIQDVLKYLQFDKKVVKHEINFVFIQEIGKHKFNTTPIKMDIIKKILVKSCVIACQDIRPSRPIHGSKSITNRVLLLSSLSEGISTLNNFYDSDDTKAMLNSLQELRLCEIQTHSKHTLIVEGCQGQFYKKDYTINVKESGTCARFLLPIAALIGNVTIIGAQRIYERPIQEMVDALNLNVKYLQKEGQLPFKVIDGKFEKHIKIKSQLSSQFVSGILMSAPYFQNDETLIEIIDCNENETIVSESYIEMTIQLMNIYGVKVERISKTKFLVRKGIYKAQTYDIEPDATALSYDLLHIGLNGGSIETKKISKLQGDAQFLDVIEQMGMQVVREQGFYKIIKNQDLKPQDVNCINFSDTFISLALLMSSIEGQCIIKGIDNQRIKECDRIKAVSENLIKVGVVCLQQNNEILIRGKKYQKYNGYRKEVIINTFNDHRIAMAFSILGGHFEKVQYQYRIIIDNKDCVRKTFPDFYNHIQSLGLQQQALTYNQEQEFLYNYQYYKEPLYIIGMRGAGKSTLSQYICQQLGFEYISIDNMISTNINEFVTKYGWEQFRKCEKEQFIQILLKYQKNVVVDCGGGIIEDEQIQQLLIGKNVIWIEKDINELIEDLQSQNRPQIGNILEIYNRRKSIYERVSKYIFTLPSRKYIQQISTNYGITRYYQRINELYLHFIKCIQHLNFPKNKIYVQDTNFACIFYDELTILDHQKIHFINRNHNLLEIRMDKIENIQEQFKQVRQQIYNIKFYLDIPIIFTLRTKAQGGFYTGTQYVNLIEKWQNSFIGDYFDIEMDKFNNVNISHNYINSIILSQHLFEKSEKLQIIEFIDRMKYIAEHNPNIICLLKLAIHQDAYPTELTYQEISKLFMGMKFVIPYLVVSMGPNSQLYRTLNKFMVPLSCLTPTAVGQCTIQQLRSIRSLANFVITQNYHIFGDDLSLSRSDLLHQQNFDQLNQQHNKFYSKVSIKKIEQAKPYINDINFQGASITMPFKEDIQQYLTEQSIEAQIIGAVNCIIKYENQLIGFNTDWWGMFWPIFKRFPKNMQKCLILGNGGTAKTAIFVAAKLFLLQVYLYGRNPQKVEVLAKQCKVEFMRQAEKTHKFDLIISTIPSGAELPLCEEWFDEKTIIFVANQGDDPLLRKQNSISGKEMFEAQAIGQVHLFNGK</sequence>
<evidence type="ECO:0000256" key="3">
    <source>
        <dbReference type="ARBA" id="ARBA00022490"/>
    </source>
</evidence>
<dbReference type="Pfam" id="PF01202">
    <property type="entry name" value="SKI"/>
    <property type="match status" value="1"/>
</dbReference>
<dbReference type="InterPro" id="IPR056179">
    <property type="entry name" value="DHQS_C"/>
</dbReference>
<feature type="domain" description="Enolpyruvate transferase" evidence="17">
    <location>
        <begin position="375"/>
        <end position="785"/>
    </location>
</feature>
<dbReference type="InterPro" id="IPR001986">
    <property type="entry name" value="Enolpyruvate_Tfrase_dom"/>
</dbReference>
<keyword evidence="10" id="KW-0067">ATP-binding</keyword>
<feature type="domain" description="3-dehydroquinate synthase N-terminal" evidence="18">
    <location>
        <begin position="67"/>
        <end position="178"/>
    </location>
</feature>
<evidence type="ECO:0000259" key="19">
    <source>
        <dbReference type="Pfam" id="PF08501"/>
    </source>
</evidence>
<evidence type="ECO:0000256" key="7">
    <source>
        <dbReference type="ARBA" id="ARBA00022741"/>
    </source>
</evidence>
<comment type="pathway">
    <text evidence="16">Metabolic intermediate biosynthesis; chorismate biosynthesis; chorismate from D-erythrose 4-phosphate and phosphoenolpyruvate: step 6/7.</text>
</comment>
<comment type="caution">
    <text evidence="21">The sequence shown here is derived from an EMBL/GenBank/DDBJ whole genome shotgun (WGS) entry which is preliminary data.</text>
</comment>
<evidence type="ECO:0000256" key="5">
    <source>
        <dbReference type="ARBA" id="ARBA00022679"/>
    </source>
</evidence>
<evidence type="ECO:0000256" key="9">
    <source>
        <dbReference type="ARBA" id="ARBA00022833"/>
    </source>
</evidence>
<reference evidence="21" key="1">
    <citation type="submission" date="2021-01" db="EMBL/GenBank/DDBJ databases">
        <authorList>
            <consortium name="Genoscope - CEA"/>
            <person name="William W."/>
        </authorList>
    </citation>
    <scope>NUCLEOTIDE SEQUENCE</scope>
</reference>
<proteinExistence type="inferred from homology"/>
<keyword evidence="15" id="KW-0511">Multifunctional enzyme</keyword>
<dbReference type="PANTHER" id="PTHR21090">
    <property type="entry name" value="AROM/DEHYDROQUINATE SYNTHASE"/>
    <property type="match status" value="1"/>
</dbReference>
<dbReference type="GO" id="GO:0005524">
    <property type="term" value="F:ATP binding"/>
    <property type="evidence" value="ECO:0007669"/>
    <property type="project" value="UniProtKB-KW"/>
</dbReference>
<gene>
    <name evidence="21" type="ORF">PSON_ATCC_30995.1.T0140458</name>
</gene>
<evidence type="ECO:0000256" key="11">
    <source>
        <dbReference type="ARBA" id="ARBA00022857"/>
    </source>
</evidence>
<comment type="catalytic activity">
    <reaction evidence="16">
        <text>3-phosphoshikimate + phosphoenolpyruvate = 5-O-(1-carboxyvinyl)-3-phosphoshikimate + phosphate</text>
        <dbReference type="Rhea" id="RHEA:21256"/>
        <dbReference type="ChEBI" id="CHEBI:43474"/>
        <dbReference type="ChEBI" id="CHEBI:57701"/>
        <dbReference type="ChEBI" id="CHEBI:58702"/>
        <dbReference type="ChEBI" id="CHEBI:145989"/>
        <dbReference type="EC" id="2.5.1.19"/>
    </reaction>
</comment>